<accession>A0A507QGP3</accession>
<feature type="region of interest" description="Disordered" evidence="1">
    <location>
        <begin position="201"/>
        <end position="285"/>
    </location>
</feature>
<sequence>MTLGMPPVYYRLLSPPAPSDQEPVSRVEDGDESSKHIIIIVHTAYGPNFQIRWAKFLERLNREVNIYVVTCLQGLDFLLETYSPHVSGIVVADDSITQPCYDELSARLVDLVSSGERLTVTFGFDLAIQVAFDSYQFEKYLKEFFGLEWKVAGMSANKSMLKLGLDALPKLAPRVFRSEYNVRCTFLRNVSKSDKVLVTMDRASPERHLNSDDEEESTDDSLETLEFALGDEEEQDDQSSDAATDAVDASPATMPSSSTSSLVAHDSESEQGSTTFSPIASDSTEATDTDVSEGFVAFFHQNLVFDFLAMQNEILDANTGWVWEVPDANQMTVDNGEAGEATTTFTLDEGYATDISIASSEAGNSGDEADDEHEDGSGDDSDSSDLYDDNVYDEFDEYLGSGNANASNSDANDDEQIADYVPENNVRSGYVSSDFEGTEAERLVANSPVTIHGFRASKGSPECYSGFVAFLGHAADNRSFASILLAMCGVRRKVYGSDME</sequence>
<feature type="region of interest" description="Disordered" evidence="1">
    <location>
        <begin position="359"/>
        <end position="387"/>
    </location>
</feature>
<feature type="compositionally biased region" description="Acidic residues" evidence="1">
    <location>
        <begin position="367"/>
        <end position="387"/>
    </location>
</feature>
<comment type="caution">
    <text evidence="2">The sequence shown here is derived from an EMBL/GenBank/DDBJ whole genome shotgun (WGS) entry which is preliminary data.</text>
</comment>
<dbReference type="Proteomes" id="UP000319663">
    <property type="component" value="Unassembled WGS sequence"/>
</dbReference>
<proteinExistence type="predicted"/>
<reference evidence="2 3" key="1">
    <citation type="submission" date="2019-06" db="EMBL/GenBank/DDBJ databases">
        <title>Wine fermentation using esterase from Monascus purpureus.</title>
        <authorList>
            <person name="Geng C."/>
            <person name="Zhang Y."/>
        </authorList>
    </citation>
    <scope>NUCLEOTIDE SEQUENCE [LARGE SCALE GENOMIC DNA]</scope>
    <source>
        <strain evidence="2">HQ1</strain>
    </source>
</reference>
<feature type="compositionally biased region" description="Acidic residues" evidence="1">
    <location>
        <begin position="212"/>
        <end position="239"/>
    </location>
</feature>
<protein>
    <submittedName>
        <fullName evidence="2">Uncharacterized protein</fullName>
    </submittedName>
</protein>
<keyword evidence="3" id="KW-1185">Reference proteome</keyword>
<organism evidence="2 3">
    <name type="scientific">Monascus purpureus</name>
    <name type="common">Red mold</name>
    <name type="synonym">Monascus anka</name>
    <dbReference type="NCBI Taxonomy" id="5098"/>
    <lineage>
        <taxon>Eukaryota</taxon>
        <taxon>Fungi</taxon>
        <taxon>Dikarya</taxon>
        <taxon>Ascomycota</taxon>
        <taxon>Pezizomycotina</taxon>
        <taxon>Eurotiomycetes</taxon>
        <taxon>Eurotiomycetidae</taxon>
        <taxon>Eurotiales</taxon>
        <taxon>Aspergillaceae</taxon>
        <taxon>Monascus</taxon>
    </lineage>
</organism>
<dbReference type="OrthoDB" id="4497138at2759"/>
<evidence type="ECO:0000313" key="3">
    <source>
        <dbReference type="Proteomes" id="UP000319663"/>
    </source>
</evidence>
<feature type="compositionally biased region" description="Polar residues" evidence="1">
    <location>
        <begin position="270"/>
        <end position="284"/>
    </location>
</feature>
<name>A0A507QGP3_MONPU</name>
<feature type="compositionally biased region" description="Low complexity" evidence="1">
    <location>
        <begin position="240"/>
        <end position="261"/>
    </location>
</feature>
<evidence type="ECO:0000256" key="1">
    <source>
        <dbReference type="SAM" id="MobiDB-lite"/>
    </source>
</evidence>
<gene>
    <name evidence="2" type="ORF">MPDQ_004936</name>
</gene>
<dbReference type="EMBL" id="VIFY01000325">
    <property type="protein sequence ID" value="TQB67686.1"/>
    <property type="molecule type" value="Genomic_DNA"/>
</dbReference>
<dbReference type="AlphaFoldDB" id="A0A507QGP3"/>
<evidence type="ECO:0000313" key="2">
    <source>
        <dbReference type="EMBL" id="TQB67686.1"/>
    </source>
</evidence>